<dbReference type="GO" id="GO:0003724">
    <property type="term" value="F:RNA helicase activity"/>
    <property type="evidence" value="ECO:0007669"/>
    <property type="project" value="UniProtKB-EC"/>
</dbReference>
<evidence type="ECO:0000256" key="6">
    <source>
        <dbReference type="ARBA" id="ARBA00022741"/>
    </source>
</evidence>
<evidence type="ECO:0000256" key="4">
    <source>
        <dbReference type="ARBA" id="ARBA00022517"/>
    </source>
</evidence>
<feature type="compositionally biased region" description="Basic residues" evidence="14">
    <location>
        <begin position="140"/>
        <end position="149"/>
    </location>
</feature>
<keyword evidence="4" id="KW-0690">Ribosome biogenesis</keyword>
<feature type="compositionally biased region" description="Basic and acidic residues" evidence="14">
    <location>
        <begin position="68"/>
        <end position="79"/>
    </location>
</feature>
<dbReference type="InterPro" id="IPR001650">
    <property type="entry name" value="Helicase_C-like"/>
</dbReference>
<dbReference type="EC" id="3.6.4.13" evidence="3"/>
<evidence type="ECO:0000259" key="16">
    <source>
        <dbReference type="PROSITE" id="PS51194"/>
    </source>
</evidence>
<dbReference type="FunFam" id="3.40.50.300:FF:000008">
    <property type="entry name" value="ATP-dependent RNA helicase RhlB"/>
    <property type="match status" value="1"/>
</dbReference>
<dbReference type="OrthoDB" id="196131at2759"/>
<keyword evidence="18" id="KW-1185">Reference proteome</keyword>
<evidence type="ECO:0000256" key="8">
    <source>
        <dbReference type="ARBA" id="ARBA00022806"/>
    </source>
</evidence>
<dbReference type="CDD" id="cd18787">
    <property type="entry name" value="SF2_C_DEAD"/>
    <property type="match status" value="1"/>
</dbReference>
<accession>A0A2C5Y5C2</accession>
<evidence type="ECO:0000256" key="1">
    <source>
        <dbReference type="ARBA" id="ARBA00004604"/>
    </source>
</evidence>
<evidence type="ECO:0000256" key="12">
    <source>
        <dbReference type="ARBA" id="ARBA00047984"/>
    </source>
</evidence>
<feature type="region of interest" description="Disordered" evidence="14">
    <location>
        <begin position="1"/>
        <end position="163"/>
    </location>
</feature>
<dbReference type="InterPro" id="IPR027417">
    <property type="entry name" value="P-loop_NTPase"/>
</dbReference>
<comment type="function">
    <text evidence="11">ATP-dependent RNA helicase required for 60S ribosomal subunit synthesis. Involved in efficient pre-rRNA processing, predominantly at site A3, which is necessary for the normal formation of 25S and 5.8S rRNAs.</text>
</comment>
<dbReference type="GO" id="GO:0016787">
    <property type="term" value="F:hydrolase activity"/>
    <property type="evidence" value="ECO:0007669"/>
    <property type="project" value="UniProtKB-KW"/>
</dbReference>
<dbReference type="Proteomes" id="UP000226192">
    <property type="component" value="Unassembled WGS sequence"/>
</dbReference>
<feature type="domain" description="Helicase ATP-binding" evidence="15">
    <location>
        <begin position="238"/>
        <end position="421"/>
    </location>
</feature>
<keyword evidence="10" id="KW-0539">Nucleus</keyword>
<keyword evidence="7 13" id="KW-0378">Hydrolase</keyword>
<keyword evidence="6 13" id="KW-0547">Nucleotide-binding</keyword>
<evidence type="ECO:0000313" key="17">
    <source>
        <dbReference type="EMBL" id="PHH62081.1"/>
    </source>
</evidence>
<dbReference type="PROSITE" id="PS51192">
    <property type="entry name" value="HELICASE_ATP_BIND_1"/>
    <property type="match status" value="1"/>
</dbReference>
<evidence type="ECO:0000256" key="7">
    <source>
        <dbReference type="ARBA" id="ARBA00022801"/>
    </source>
</evidence>
<evidence type="ECO:0000256" key="5">
    <source>
        <dbReference type="ARBA" id="ARBA00022552"/>
    </source>
</evidence>
<feature type="compositionally biased region" description="Basic and acidic residues" evidence="14">
    <location>
        <begin position="21"/>
        <end position="30"/>
    </location>
</feature>
<dbReference type="STRING" id="1399860.A0A2C5Y5C2"/>
<keyword evidence="8 13" id="KW-0347">Helicase</keyword>
<comment type="subcellular location">
    <subcellularLocation>
        <location evidence="1">Nucleus</location>
        <location evidence="1">Nucleolus</location>
    </subcellularLocation>
</comment>
<dbReference type="CDD" id="cd00268">
    <property type="entry name" value="DEADc"/>
    <property type="match status" value="1"/>
</dbReference>
<evidence type="ECO:0000256" key="10">
    <source>
        <dbReference type="ARBA" id="ARBA00023242"/>
    </source>
</evidence>
<feature type="domain" description="Helicase C-terminal" evidence="16">
    <location>
        <begin position="462"/>
        <end position="611"/>
    </location>
</feature>
<dbReference type="GO" id="GO:0003676">
    <property type="term" value="F:nucleic acid binding"/>
    <property type="evidence" value="ECO:0007669"/>
    <property type="project" value="InterPro"/>
</dbReference>
<evidence type="ECO:0000256" key="14">
    <source>
        <dbReference type="SAM" id="MobiDB-lite"/>
    </source>
</evidence>
<keyword evidence="9 13" id="KW-0067">ATP-binding</keyword>
<feature type="compositionally biased region" description="Acidic residues" evidence="14">
    <location>
        <begin position="102"/>
        <end position="111"/>
    </location>
</feature>
<comment type="catalytic activity">
    <reaction evidence="12">
        <text>ATP + H2O = ADP + phosphate + H(+)</text>
        <dbReference type="Rhea" id="RHEA:13065"/>
        <dbReference type="ChEBI" id="CHEBI:15377"/>
        <dbReference type="ChEBI" id="CHEBI:15378"/>
        <dbReference type="ChEBI" id="CHEBI:30616"/>
        <dbReference type="ChEBI" id="CHEBI:43474"/>
        <dbReference type="ChEBI" id="CHEBI:456216"/>
        <dbReference type="EC" id="3.6.4.13"/>
    </reaction>
</comment>
<dbReference type="InterPro" id="IPR011545">
    <property type="entry name" value="DEAD/DEAH_box_helicase_dom"/>
</dbReference>
<dbReference type="EMBL" id="NJET01000082">
    <property type="protein sequence ID" value="PHH62081.1"/>
    <property type="molecule type" value="Genomic_DNA"/>
</dbReference>
<reference evidence="17 18" key="1">
    <citation type="submission" date="2017-06" db="EMBL/GenBank/DDBJ databases">
        <title>Ant-infecting Ophiocordyceps genomes reveal a high diversity of potential behavioral manipulation genes and a possible major role for enterotoxins.</title>
        <authorList>
            <person name="De Bekker C."/>
            <person name="Evans H.C."/>
            <person name="Brachmann A."/>
            <person name="Hughes D.P."/>
        </authorList>
    </citation>
    <scope>NUCLEOTIDE SEQUENCE [LARGE SCALE GENOMIC DNA]</scope>
    <source>
        <strain evidence="17 18">Map64</strain>
    </source>
</reference>
<dbReference type="Pfam" id="PF00270">
    <property type="entry name" value="DEAD"/>
    <property type="match status" value="1"/>
</dbReference>
<sequence>MTATKHSRVDDEAGAPPLKKTKVETGHEAQLKQSKKDKKKKKKRAEEGKAGKHDRGTNEEPDDEVDLEAQRLAEKEAKKERKQKKKKEKKSRESQRETEASQAEEMEQGDEEKDKKGGEDDESVEEMQKTGEKQTLIKDKKSKREKKKQQKEEVASGDKRSSVREYVQTMSLSSVAQGDIDAFVSTNHISITDPRNKDKTRHRPVIGFEHLPSTNLLEKKPSPFADYSAPTPIQAASWPYTLSGRDVVGVAETGSGKTLAFALPCVEAVSDTLRNDGSSSSSKATHGVVVSPTRELAMQTHVQLARLARQVGLGCTCVYGGASKDEQRAALSRRHGADVIVATPGRLKDLMADGTIDLSAARFVVLDEADRMLDTGFEDDVRAILGACRPREQRQTLMFTATWPQSVQALAASFMVDPVRIAVGAAAEAHLADGGSGAVELQANARITQTVEVMDAQAKEGRLLQIVRQHQQGKQRNDRILVFCLYKKEATRVEMTLRKRGVRVVGIHGDLRQEQRTRSLEAFKSGETPVLVATDVAARGLDIPQVKLVINVTFPLTIEDYVHRIGRTGRAGNTGEAITFFTIQDKAHSGALVNILKGANQPVPDDLLKFGTTVKKKTHDMYGSFFKDVDMNQKATKITFD</sequence>
<feature type="compositionally biased region" description="Basic and acidic residues" evidence="14">
    <location>
        <begin position="126"/>
        <end position="139"/>
    </location>
</feature>
<dbReference type="PROSITE" id="PS51194">
    <property type="entry name" value="HELICASE_CTER"/>
    <property type="match status" value="1"/>
</dbReference>
<organism evidence="17 18">
    <name type="scientific">Ophiocordyceps australis</name>
    <dbReference type="NCBI Taxonomy" id="1399860"/>
    <lineage>
        <taxon>Eukaryota</taxon>
        <taxon>Fungi</taxon>
        <taxon>Dikarya</taxon>
        <taxon>Ascomycota</taxon>
        <taxon>Pezizomycotina</taxon>
        <taxon>Sordariomycetes</taxon>
        <taxon>Hypocreomycetidae</taxon>
        <taxon>Hypocreales</taxon>
        <taxon>Ophiocordycipitaceae</taxon>
        <taxon>Ophiocordyceps</taxon>
    </lineage>
</organism>
<dbReference type="SMART" id="SM00487">
    <property type="entry name" value="DEXDc"/>
    <property type="match status" value="1"/>
</dbReference>
<dbReference type="AlphaFoldDB" id="A0A2C5Y5C2"/>
<gene>
    <name evidence="17" type="ORF">CDD81_7574</name>
</gene>
<comment type="similarity">
    <text evidence="2">Belongs to the DEAD box helicase family. DDX5/DBP2 subfamily.</text>
</comment>
<name>A0A2C5Y5C2_9HYPO</name>
<dbReference type="InterPro" id="IPR014001">
    <property type="entry name" value="Helicase_ATP-bd"/>
</dbReference>
<dbReference type="Pfam" id="PF00271">
    <property type="entry name" value="Helicase_C"/>
    <property type="match status" value="1"/>
</dbReference>
<feature type="compositionally biased region" description="Basic residues" evidence="14">
    <location>
        <begin position="80"/>
        <end position="89"/>
    </location>
</feature>
<evidence type="ECO:0000259" key="15">
    <source>
        <dbReference type="PROSITE" id="PS51192"/>
    </source>
</evidence>
<feature type="compositionally biased region" description="Basic and acidic residues" evidence="14">
    <location>
        <begin position="44"/>
        <end position="58"/>
    </location>
</feature>
<comment type="caution">
    <text evidence="17">The sequence shown here is derived from an EMBL/GenBank/DDBJ whole genome shotgun (WGS) entry which is preliminary data.</text>
</comment>
<protein>
    <recommendedName>
        <fullName evidence="3">RNA helicase</fullName>
        <ecNumber evidence="3">3.6.4.13</ecNumber>
    </recommendedName>
</protein>
<evidence type="ECO:0000256" key="3">
    <source>
        <dbReference type="ARBA" id="ARBA00012552"/>
    </source>
</evidence>
<dbReference type="InterPro" id="IPR000629">
    <property type="entry name" value="RNA-helicase_DEAD-box_CS"/>
</dbReference>
<evidence type="ECO:0000256" key="11">
    <source>
        <dbReference type="ARBA" id="ARBA00037449"/>
    </source>
</evidence>
<dbReference type="InterPro" id="IPR044742">
    <property type="entry name" value="DEAD/DEAH_RhlB"/>
</dbReference>
<evidence type="ECO:0000256" key="2">
    <source>
        <dbReference type="ARBA" id="ARBA00009334"/>
    </source>
</evidence>
<feature type="compositionally biased region" description="Basic residues" evidence="14">
    <location>
        <begin position="33"/>
        <end position="43"/>
    </location>
</feature>
<evidence type="ECO:0000256" key="13">
    <source>
        <dbReference type="RuleBase" id="RU000492"/>
    </source>
</evidence>
<dbReference type="PANTHER" id="PTHR47958">
    <property type="entry name" value="ATP-DEPENDENT RNA HELICASE DBP3"/>
    <property type="match status" value="1"/>
</dbReference>
<dbReference type="GO" id="GO:0005524">
    <property type="term" value="F:ATP binding"/>
    <property type="evidence" value="ECO:0007669"/>
    <property type="project" value="UniProtKB-KW"/>
</dbReference>
<keyword evidence="5" id="KW-0698">rRNA processing</keyword>
<dbReference type="PROSITE" id="PS00039">
    <property type="entry name" value="DEAD_ATP_HELICASE"/>
    <property type="match status" value="1"/>
</dbReference>
<evidence type="ECO:0000256" key="9">
    <source>
        <dbReference type="ARBA" id="ARBA00022840"/>
    </source>
</evidence>
<feature type="compositionally biased region" description="Basic and acidic residues" evidence="14">
    <location>
        <begin position="90"/>
        <end position="99"/>
    </location>
</feature>
<dbReference type="SUPFAM" id="SSF52540">
    <property type="entry name" value="P-loop containing nucleoside triphosphate hydrolases"/>
    <property type="match status" value="1"/>
</dbReference>
<dbReference type="Gene3D" id="3.40.50.300">
    <property type="entry name" value="P-loop containing nucleotide triphosphate hydrolases"/>
    <property type="match status" value="2"/>
</dbReference>
<dbReference type="SMART" id="SM00490">
    <property type="entry name" value="HELICc"/>
    <property type="match status" value="1"/>
</dbReference>
<proteinExistence type="inferred from homology"/>
<evidence type="ECO:0000313" key="18">
    <source>
        <dbReference type="Proteomes" id="UP000226192"/>
    </source>
</evidence>
<feature type="compositionally biased region" description="Basic and acidic residues" evidence="14">
    <location>
        <begin position="150"/>
        <end position="163"/>
    </location>
</feature>